<dbReference type="Ensembl" id="ENSBGRT00000006782.1">
    <property type="protein sequence ID" value="ENSBGRP00000005922.1"/>
    <property type="gene ID" value="ENSBGRG00000003642.1"/>
</dbReference>
<evidence type="ECO:0000256" key="2">
    <source>
        <dbReference type="ARBA" id="ARBA00008821"/>
    </source>
</evidence>
<dbReference type="PROSITE" id="PS01116">
    <property type="entry name" value="XANTH_URACIL_PERMASE"/>
    <property type="match status" value="1"/>
</dbReference>
<evidence type="ECO:0000256" key="8">
    <source>
        <dbReference type="SAM" id="Phobius"/>
    </source>
</evidence>
<feature type="transmembrane region" description="Helical" evidence="8">
    <location>
        <begin position="52"/>
        <end position="79"/>
    </location>
</feature>
<dbReference type="PANTHER" id="PTHR11119">
    <property type="entry name" value="XANTHINE-URACIL / VITAMIN C PERMEASE FAMILY MEMBER"/>
    <property type="match status" value="1"/>
</dbReference>
<accession>A0A8B9WH63</accession>
<feature type="region of interest" description="Disordered" evidence="7">
    <location>
        <begin position="458"/>
        <end position="497"/>
    </location>
</feature>
<evidence type="ECO:0000256" key="3">
    <source>
        <dbReference type="ARBA" id="ARBA00022448"/>
    </source>
</evidence>
<dbReference type="InterPro" id="IPR006043">
    <property type="entry name" value="NCS2"/>
</dbReference>
<dbReference type="GeneTree" id="ENSGT00950000182953"/>
<keyword evidence="10" id="KW-1185">Reference proteome</keyword>
<reference evidence="9" key="3">
    <citation type="submission" date="2025-09" db="UniProtKB">
        <authorList>
            <consortium name="Ensembl"/>
        </authorList>
    </citation>
    <scope>IDENTIFICATION</scope>
</reference>
<evidence type="ECO:0000256" key="7">
    <source>
        <dbReference type="SAM" id="MobiDB-lite"/>
    </source>
</evidence>
<dbReference type="InterPro" id="IPR006042">
    <property type="entry name" value="Xan_ur_permease"/>
</dbReference>
<evidence type="ECO:0000256" key="1">
    <source>
        <dbReference type="ARBA" id="ARBA00004141"/>
    </source>
</evidence>
<evidence type="ECO:0000256" key="6">
    <source>
        <dbReference type="ARBA" id="ARBA00023136"/>
    </source>
</evidence>
<feature type="transmembrane region" description="Helical" evidence="8">
    <location>
        <begin position="333"/>
        <end position="351"/>
    </location>
</feature>
<feature type="transmembrane region" description="Helical" evidence="8">
    <location>
        <begin position="172"/>
        <end position="201"/>
    </location>
</feature>
<comment type="similarity">
    <text evidence="2">Belongs to the nucleobase:cation symporter-2 (NCS2) (TC 2.A.40) family.</text>
</comment>
<dbReference type="AlphaFoldDB" id="A0A8B9WH63"/>
<feature type="transmembrane region" description="Helical" evidence="8">
    <location>
        <begin position="295"/>
        <end position="321"/>
    </location>
</feature>
<keyword evidence="6 8" id="KW-0472">Membrane</keyword>
<evidence type="ECO:0008006" key="11">
    <source>
        <dbReference type="Google" id="ProtNLM"/>
    </source>
</evidence>
<dbReference type="Pfam" id="PF00860">
    <property type="entry name" value="Xan_ur_permease"/>
    <property type="match status" value="2"/>
</dbReference>
<comment type="subcellular location">
    <subcellularLocation>
        <location evidence="1">Membrane</location>
        <topology evidence="1">Multi-pass membrane protein</topology>
    </subcellularLocation>
</comment>
<feature type="transmembrane region" description="Helical" evidence="8">
    <location>
        <begin position="371"/>
        <end position="391"/>
    </location>
</feature>
<proteinExistence type="inferred from homology"/>
<evidence type="ECO:0000313" key="9">
    <source>
        <dbReference type="Ensembl" id="ENSBGRP00000005922.1"/>
    </source>
</evidence>
<feature type="transmembrane region" description="Helical" evidence="8">
    <location>
        <begin position="262"/>
        <end position="289"/>
    </location>
</feature>
<keyword evidence="3" id="KW-0813">Transport</keyword>
<dbReference type="GO" id="GO:0005886">
    <property type="term" value="C:plasma membrane"/>
    <property type="evidence" value="ECO:0007669"/>
    <property type="project" value="UniProtKB-ARBA"/>
</dbReference>
<evidence type="ECO:0000313" key="10">
    <source>
        <dbReference type="Proteomes" id="UP000694520"/>
    </source>
</evidence>
<reference evidence="9" key="2">
    <citation type="submission" date="2025-08" db="UniProtKB">
        <authorList>
            <consortium name="Ensembl"/>
        </authorList>
    </citation>
    <scope>IDENTIFICATION</scope>
</reference>
<organism evidence="9 10">
    <name type="scientific">Bos mutus grunniens</name>
    <name type="common">Wild yak</name>
    <name type="synonym">Bos grunniens</name>
    <dbReference type="NCBI Taxonomy" id="30521"/>
    <lineage>
        <taxon>Eukaryota</taxon>
        <taxon>Metazoa</taxon>
        <taxon>Chordata</taxon>
        <taxon>Craniata</taxon>
        <taxon>Vertebrata</taxon>
        <taxon>Euteleostomi</taxon>
        <taxon>Mammalia</taxon>
        <taxon>Eutheria</taxon>
        <taxon>Laurasiatheria</taxon>
        <taxon>Artiodactyla</taxon>
        <taxon>Ruminantia</taxon>
        <taxon>Pecora</taxon>
        <taxon>Bovidae</taxon>
        <taxon>Bovinae</taxon>
        <taxon>Bos</taxon>
    </lineage>
</organism>
<sequence>MNSAITSCEHPNPLRCDGVISSHEGDQGSKKDGQLKSPSSSHMAYSILDIPPWYLCIFLGIQHFLTALGGLVAIPLILAKDLCLQHDPLTQSYLISTIFFVSGICTLLQVFLGIRLPILQGGTFAFLGPSLAMLSLPTWKCPAWTLNASQVNTSSPEFTEEWQKRIRELQGAVLVASCVQMLVGFSGLIGFLMRFIGPLTIAPTISLMALPLFDSAGDDAGIHWGIAATTIFLIVLFSQYLKNISVPVPIYGREKKSHTSKFYLFQIFPVGSRMVIVAAGFVLLLMGIFGKIGAAFATIPTPVIGGMFLVMFGVITAVGISNLQYVDLNSSRNLFIFGFSIFCGLAIPNWVNKNPERLRTGILQLDQVIQVLLTTGMFVGGFLGFLLDNTIPGSLEERGLLAWNQVQEESEETTKALEVYGLPWGISTRFCTSSCAQYLPFWPREGKVGVRQLSLCPGTQKRGPGAPQTPGCEKAPSAPPPPSVLLAPPTMGGTLST</sequence>
<evidence type="ECO:0000256" key="4">
    <source>
        <dbReference type="ARBA" id="ARBA00022692"/>
    </source>
</evidence>
<feature type="transmembrane region" description="Helical" evidence="8">
    <location>
        <begin position="221"/>
        <end position="241"/>
    </location>
</feature>
<keyword evidence="4 8" id="KW-0812">Transmembrane</keyword>
<dbReference type="Proteomes" id="UP000694520">
    <property type="component" value="Chromosome 4"/>
</dbReference>
<keyword evidence="5 8" id="KW-1133">Transmembrane helix</keyword>
<evidence type="ECO:0000256" key="5">
    <source>
        <dbReference type="ARBA" id="ARBA00022989"/>
    </source>
</evidence>
<reference evidence="9" key="1">
    <citation type="submission" date="2019-05" db="EMBL/GenBank/DDBJ databases">
        <authorList>
            <person name="Zhang S."/>
            <person name="Liu J."/>
        </authorList>
    </citation>
    <scope>NUCLEOTIDE SEQUENCE [LARGE SCALE GENOMIC DNA]</scope>
</reference>
<name>A0A8B9WH63_BOSMU</name>
<protein>
    <recommendedName>
        <fullName evidence="11">Solute carrier family 23 member 2</fullName>
    </recommendedName>
</protein>
<feature type="transmembrane region" description="Helical" evidence="8">
    <location>
        <begin position="91"/>
        <end position="112"/>
    </location>
</feature>
<dbReference type="GO" id="GO:0022857">
    <property type="term" value="F:transmembrane transporter activity"/>
    <property type="evidence" value="ECO:0007669"/>
    <property type="project" value="InterPro"/>
</dbReference>